<protein>
    <recommendedName>
        <fullName evidence="3">HTH CENPB-type domain-containing protein</fullName>
    </recommendedName>
</protein>
<reference evidence="4 5" key="1">
    <citation type="journal article" date="2016" name="Sci. Rep.">
        <title>Peltaster fructicola genome reveals evolution from an invasive phytopathogen to an ectophytic parasite.</title>
        <authorList>
            <person name="Xu C."/>
            <person name="Chen H."/>
            <person name="Gleason M.L."/>
            <person name="Xu J.R."/>
            <person name="Liu H."/>
            <person name="Zhang R."/>
            <person name="Sun G."/>
        </authorList>
    </citation>
    <scope>NUCLEOTIDE SEQUENCE [LARGE SCALE GENOMIC DNA]</scope>
    <source>
        <strain evidence="4 5">LNHT1506</strain>
    </source>
</reference>
<feature type="domain" description="HTH CENPB-type" evidence="3">
    <location>
        <begin position="57"/>
        <end position="126"/>
    </location>
</feature>
<keyword evidence="1" id="KW-0238">DNA-binding</keyword>
<evidence type="ECO:0000256" key="2">
    <source>
        <dbReference type="ARBA" id="ARBA00023242"/>
    </source>
</evidence>
<dbReference type="Gene3D" id="1.10.10.60">
    <property type="entry name" value="Homeodomain-like"/>
    <property type="match status" value="1"/>
</dbReference>
<dbReference type="GO" id="GO:0003677">
    <property type="term" value="F:DNA binding"/>
    <property type="evidence" value="ECO:0007669"/>
    <property type="project" value="UniProtKB-KW"/>
</dbReference>
<dbReference type="EMBL" id="CP051142">
    <property type="protein sequence ID" value="QIX00721.1"/>
    <property type="molecule type" value="Genomic_DNA"/>
</dbReference>
<dbReference type="Proteomes" id="UP000503462">
    <property type="component" value="Chromosome 4"/>
</dbReference>
<gene>
    <name evidence="4" type="ORF">AMS68_006238</name>
</gene>
<evidence type="ECO:0000313" key="5">
    <source>
        <dbReference type="Proteomes" id="UP000503462"/>
    </source>
</evidence>
<dbReference type="InterPro" id="IPR050863">
    <property type="entry name" value="CenT-Element_Derived"/>
</dbReference>
<dbReference type="Pfam" id="PF05225">
    <property type="entry name" value="HTH_psq"/>
    <property type="match status" value="1"/>
</dbReference>
<keyword evidence="2" id="KW-0539">Nucleus</keyword>
<evidence type="ECO:0000259" key="3">
    <source>
        <dbReference type="PROSITE" id="PS51253"/>
    </source>
</evidence>
<organism evidence="4 5">
    <name type="scientific">Peltaster fructicola</name>
    <dbReference type="NCBI Taxonomy" id="286661"/>
    <lineage>
        <taxon>Eukaryota</taxon>
        <taxon>Fungi</taxon>
        <taxon>Dikarya</taxon>
        <taxon>Ascomycota</taxon>
        <taxon>Pezizomycotina</taxon>
        <taxon>Dothideomycetes</taxon>
        <taxon>Dothideomycetes incertae sedis</taxon>
        <taxon>Peltaster</taxon>
    </lineage>
</organism>
<sequence length="252" mass="28453">MPQHHASSTRSKEDSIIAAIHAIDSGQYATVHRAAEAFNVPKSTLQARLNGRASRRDSIANHRNLTPTEEQMLLQKILDMDRRGFSPTHPQITEMASTILRARTGKSVGKRWSMNFVRRSPQLRTRMSRRLDYQRGKMEDPVVITKWFELVKDTIERHGILAADIYNFDETGFQLGQTQDSIVVTATDRKRRPKALGSGTTTWVTVVAGINATGWAVPPYIIFKAKEYNVSWSHDLPPDWRIGVSPNSCSAR</sequence>
<accession>A0A6H0Y1C5</accession>
<keyword evidence="5" id="KW-1185">Reference proteome</keyword>
<dbReference type="SMART" id="SM00674">
    <property type="entry name" value="CENPB"/>
    <property type="match status" value="1"/>
</dbReference>
<dbReference type="PANTHER" id="PTHR19303">
    <property type="entry name" value="TRANSPOSON"/>
    <property type="match status" value="1"/>
</dbReference>
<dbReference type="AlphaFoldDB" id="A0A6H0Y1C5"/>
<dbReference type="PROSITE" id="PS51253">
    <property type="entry name" value="HTH_CENPB"/>
    <property type="match status" value="1"/>
</dbReference>
<dbReference type="SUPFAM" id="SSF46689">
    <property type="entry name" value="Homeodomain-like"/>
    <property type="match status" value="1"/>
</dbReference>
<dbReference type="Pfam" id="PF03221">
    <property type="entry name" value="HTH_Tnp_Tc5"/>
    <property type="match status" value="1"/>
</dbReference>
<dbReference type="GO" id="GO:0005634">
    <property type="term" value="C:nucleus"/>
    <property type="evidence" value="ECO:0007669"/>
    <property type="project" value="TreeGrafter"/>
</dbReference>
<evidence type="ECO:0000313" key="4">
    <source>
        <dbReference type="EMBL" id="QIX00721.1"/>
    </source>
</evidence>
<dbReference type="InterPro" id="IPR009057">
    <property type="entry name" value="Homeodomain-like_sf"/>
</dbReference>
<proteinExistence type="predicted"/>
<evidence type="ECO:0000256" key="1">
    <source>
        <dbReference type="ARBA" id="ARBA00023125"/>
    </source>
</evidence>
<dbReference type="InterPro" id="IPR006600">
    <property type="entry name" value="HTH_CenpB_DNA-bd_dom"/>
</dbReference>
<dbReference type="PANTHER" id="PTHR19303:SF74">
    <property type="entry name" value="POGO TRANSPOSABLE ELEMENT WITH KRAB DOMAIN"/>
    <property type="match status" value="1"/>
</dbReference>
<dbReference type="OrthoDB" id="3762113at2759"/>
<dbReference type="InterPro" id="IPR007889">
    <property type="entry name" value="HTH_Psq"/>
</dbReference>
<name>A0A6H0Y1C5_9PEZI</name>